<evidence type="ECO:0000256" key="1">
    <source>
        <dbReference type="SAM" id="SignalP"/>
    </source>
</evidence>
<protein>
    <submittedName>
        <fullName evidence="2">DUF1161 domain-containing protein</fullName>
    </submittedName>
</protein>
<evidence type="ECO:0000313" key="2">
    <source>
        <dbReference type="EMBL" id="MEJ8823429.1"/>
    </source>
</evidence>
<dbReference type="EMBL" id="JBBKZV010000008">
    <property type="protein sequence ID" value="MEJ8823429.1"/>
    <property type="molecule type" value="Genomic_DNA"/>
</dbReference>
<feature type="signal peptide" evidence="1">
    <location>
        <begin position="1"/>
        <end position="20"/>
    </location>
</feature>
<accession>A0ABU8W1P2</accession>
<comment type="caution">
    <text evidence="2">The sequence shown here is derived from an EMBL/GenBank/DDBJ whole genome shotgun (WGS) entry which is preliminary data.</text>
</comment>
<gene>
    <name evidence="2" type="ORF">WKW80_15525</name>
</gene>
<dbReference type="Proteomes" id="UP001363010">
    <property type="component" value="Unassembled WGS sequence"/>
</dbReference>
<dbReference type="RefSeq" id="WP_340364469.1">
    <property type="nucleotide sequence ID" value="NZ_JBBKZV010000008.1"/>
</dbReference>
<organism evidence="2 3">
    <name type="scientific">Variovorax humicola</name>
    <dbReference type="NCBI Taxonomy" id="1769758"/>
    <lineage>
        <taxon>Bacteria</taxon>
        <taxon>Pseudomonadati</taxon>
        <taxon>Pseudomonadota</taxon>
        <taxon>Betaproteobacteria</taxon>
        <taxon>Burkholderiales</taxon>
        <taxon>Comamonadaceae</taxon>
        <taxon>Variovorax</taxon>
    </lineage>
</organism>
<feature type="chain" id="PRO_5046041788" evidence="1">
    <location>
        <begin position="21"/>
        <end position="110"/>
    </location>
</feature>
<sequence>MIRPVAVLALSFAASASSHAITCDALKAEIDQKFRTGGVANFSLTVANAAALLPGRVVGTCDNGNSKILYQAGAPASTGAASRTITGPAVLTECRQGFSGPDCTKRVADR</sequence>
<reference evidence="2 3" key="1">
    <citation type="submission" date="2024-03" db="EMBL/GenBank/DDBJ databases">
        <title>Novel species of the genus Variovorax.</title>
        <authorList>
            <person name="Liu Q."/>
            <person name="Xin Y.-H."/>
        </authorList>
    </citation>
    <scope>NUCLEOTIDE SEQUENCE [LARGE SCALE GENOMIC DNA]</scope>
    <source>
        <strain evidence="2 3">KACC 18501</strain>
    </source>
</reference>
<keyword evidence="3" id="KW-1185">Reference proteome</keyword>
<dbReference type="InterPro" id="IPR010595">
    <property type="entry name" value="DUF1161"/>
</dbReference>
<keyword evidence="1" id="KW-0732">Signal</keyword>
<evidence type="ECO:0000313" key="3">
    <source>
        <dbReference type="Proteomes" id="UP001363010"/>
    </source>
</evidence>
<proteinExistence type="predicted"/>
<dbReference type="Pfam" id="PF06649">
    <property type="entry name" value="DUF1161"/>
    <property type="match status" value="1"/>
</dbReference>
<name>A0ABU8W1P2_9BURK</name>